<accession>A0AC61S8E9</accession>
<gene>
    <name evidence="1" type="primary">folB</name>
    <name evidence="1" type="ORF">E5990_00510</name>
</gene>
<reference evidence="1" key="1">
    <citation type="submission" date="2019-04" db="EMBL/GenBank/DDBJ databases">
        <title>Microbes associate with the intestines of laboratory mice.</title>
        <authorList>
            <person name="Navarre W."/>
            <person name="Wong E."/>
            <person name="Huang K.C."/>
            <person name="Tropini C."/>
            <person name="Ng K."/>
            <person name="Yu B."/>
        </authorList>
    </citation>
    <scope>NUCLEOTIDE SEQUENCE</scope>
    <source>
        <strain evidence="1">NM86_A22</strain>
    </source>
</reference>
<protein>
    <submittedName>
        <fullName evidence="1">Dihydroneopterin aldolase</fullName>
        <ecNumber evidence="1">4.1.2.25</ecNumber>
    </submittedName>
</protein>
<organism evidence="1 2">
    <name type="scientific">Muribaculum caecicola</name>
    <dbReference type="NCBI Taxonomy" id="3038144"/>
    <lineage>
        <taxon>Bacteria</taxon>
        <taxon>Pseudomonadati</taxon>
        <taxon>Bacteroidota</taxon>
        <taxon>Bacteroidia</taxon>
        <taxon>Bacteroidales</taxon>
        <taxon>Muribaculaceae</taxon>
        <taxon>Muribaculum</taxon>
    </lineage>
</organism>
<comment type="caution">
    <text evidence="1">The sequence shown here is derived from an EMBL/GenBank/DDBJ whole genome shotgun (WGS) entry which is preliminary data.</text>
</comment>
<keyword evidence="1" id="KW-0456">Lyase</keyword>
<keyword evidence="2" id="KW-1185">Reference proteome</keyword>
<proteinExistence type="predicted"/>
<name>A0AC61S8E9_9BACT</name>
<dbReference type="EC" id="4.1.2.25" evidence="1"/>
<sequence>MIVTIEINELKVYAFHGVLPQERTIGNDFVVTVHVRCRIMDQAMADDSIEGTINYADIVNVVKNVMSKPSSLIENVAWRIMNELRNSFPQIIGGHLRIAKLTPPIESSSLHSAAVAMDW</sequence>
<evidence type="ECO:0000313" key="1">
    <source>
        <dbReference type="EMBL" id="THG55322.1"/>
    </source>
</evidence>
<evidence type="ECO:0000313" key="2">
    <source>
        <dbReference type="Proteomes" id="UP000305401"/>
    </source>
</evidence>
<dbReference type="Proteomes" id="UP000305401">
    <property type="component" value="Unassembled WGS sequence"/>
</dbReference>
<dbReference type="EMBL" id="SSTG01000002">
    <property type="protein sequence ID" value="THG55322.1"/>
    <property type="molecule type" value="Genomic_DNA"/>
</dbReference>